<keyword evidence="6" id="KW-0997">Cell inner membrane</keyword>
<keyword evidence="6" id="KW-0808">Transferase</keyword>
<keyword evidence="8" id="KW-1185">Reference proteome</keyword>
<keyword evidence="5 6" id="KW-0472">Membrane</keyword>
<protein>
    <recommendedName>
        <fullName evidence="6">Peptidoglycan glycosyltransferase MrdB</fullName>
        <shortName evidence="6">PGT</shortName>
        <ecNumber evidence="6">2.4.99.28</ecNumber>
    </recommendedName>
    <alternativeName>
        <fullName evidence="6">Cell elongation protein RodA</fullName>
    </alternativeName>
    <alternativeName>
        <fullName evidence="6">Cell wall polymerase</fullName>
    </alternativeName>
    <alternativeName>
        <fullName evidence="6">Peptidoglycan polymerase</fullName>
        <shortName evidence="6">PG polymerase</shortName>
    </alternativeName>
</protein>
<evidence type="ECO:0000256" key="4">
    <source>
        <dbReference type="ARBA" id="ARBA00022989"/>
    </source>
</evidence>
<feature type="transmembrane region" description="Helical" evidence="6">
    <location>
        <begin position="320"/>
        <end position="347"/>
    </location>
</feature>
<sequence length="382" mass="40964">MPAPTCAGTDRAGVNVILQWLLEMAERFTRTLDWTLCVALLALMAIGLAVLYSAGNQNEALVVSQAARYGVGLAVMWALSRIPPIRLREATPYVYALSLVPLVVVLFVGTGRSGQHWINLGIFYFQPAELMKLSLPMMAAWMLHVGTLPPRFLTTVATIAIIALPTGLILMQPDFGTAMLVASSGAFALFLAGLSWWWFIAAAAAVAAAAPAAWFWLLRPYQKDRILTFLDPESDPLGTGWNIIQSKIAIGSGGLTGQGWGKGSQSHLDYVPEHTTDFIFAVLSEEFGWLGVATVLALYLFVIGRCLWIASEARSAYSRLLAGSLGLAFFVYVVVNGGMISGLLPVVGVPMPLLSFGGTAAVSLLAGLGVVMAVRAHRPTRR</sequence>
<proteinExistence type="inferred from homology"/>
<keyword evidence="6" id="KW-0328">Glycosyltransferase</keyword>
<comment type="pathway">
    <text evidence="6">Cell wall biogenesis; peptidoglycan biosynthesis.</text>
</comment>
<feature type="transmembrane region" description="Helical" evidence="6">
    <location>
        <begin position="175"/>
        <end position="192"/>
    </location>
</feature>
<comment type="function">
    <text evidence="6">Peptidoglycan polymerase that is essential for cell wall elongation.</text>
</comment>
<accession>A0ABP9DQ98</accession>
<keyword evidence="3 6" id="KW-0133">Cell shape</keyword>
<dbReference type="InterPro" id="IPR001182">
    <property type="entry name" value="FtsW/RodA"/>
</dbReference>
<feature type="transmembrane region" description="Helical" evidence="6">
    <location>
        <begin position="34"/>
        <end position="54"/>
    </location>
</feature>
<comment type="subcellular location">
    <subcellularLocation>
        <location evidence="6">Cell inner membrane</location>
        <topology evidence="6">Multi-pass membrane protein</topology>
    </subcellularLocation>
    <subcellularLocation>
        <location evidence="1">Membrane</location>
        <topology evidence="1">Multi-pass membrane protein</topology>
    </subcellularLocation>
</comment>
<dbReference type="HAMAP" id="MF_02079">
    <property type="entry name" value="PGT_RodA"/>
    <property type="match status" value="1"/>
</dbReference>
<gene>
    <name evidence="6 7" type="primary">rodA</name>
    <name evidence="6" type="synonym">mrdB</name>
    <name evidence="7" type="ORF">GCM10023332_03220</name>
</gene>
<feature type="transmembrane region" description="Helical" evidence="6">
    <location>
        <begin position="60"/>
        <end position="80"/>
    </location>
</feature>
<keyword evidence="4 6" id="KW-1133">Transmembrane helix</keyword>
<dbReference type="Pfam" id="PF01098">
    <property type="entry name" value="FTSW_RODA_SPOVE"/>
    <property type="match status" value="1"/>
</dbReference>
<dbReference type="NCBIfam" id="TIGR02210">
    <property type="entry name" value="rodA_shape"/>
    <property type="match status" value="1"/>
</dbReference>
<evidence type="ECO:0000256" key="2">
    <source>
        <dbReference type="ARBA" id="ARBA00022692"/>
    </source>
</evidence>
<dbReference type="PANTHER" id="PTHR30474">
    <property type="entry name" value="CELL CYCLE PROTEIN"/>
    <property type="match status" value="1"/>
</dbReference>
<feature type="transmembrane region" description="Helical" evidence="6">
    <location>
        <begin position="197"/>
        <end position="217"/>
    </location>
</feature>
<organism evidence="7 8">
    <name type="scientific">Luteimonas vadosa</name>
    <dbReference type="NCBI Taxonomy" id="1165507"/>
    <lineage>
        <taxon>Bacteria</taxon>
        <taxon>Pseudomonadati</taxon>
        <taxon>Pseudomonadota</taxon>
        <taxon>Gammaproteobacteria</taxon>
        <taxon>Lysobacterales</taxon>
        <taxon>Lysobacteraceae</taxon>
        <taxon>Luteimonas</taxon>
    </lineage>
</organism>
<dbReference type="PANTHER" id="PTHR30474:SF1">
    <property type="entry name" value="PEPTIDOGLYCAN GLYCOSYLTRANSFERASE MRDB"/>
    <property type="match status" value="1"/>
</dbReference>
<keyword evidence="6" id="KW-0573">Peptidoglycan synthesis</keyword>
<dbReference type="Proteomes" id="UP001501323">
    <property type="component" value="Unassembled WGS sequence"/>
</dbReference>
<feature type="transmembrane region" description="Helical" evidence="6">
    <location>
        <begin position="287"/>
        <end position="308"/>
    </location>
</feature>
<keyword evidence="6" id="KW-0961">Cell wall biogenesis/degradation</keyword>
<comment type="catalytic activity">
    <reaction evidence="6">
        <text>[GlcNAc-(1-&gt;4)-Mur2Ac(oyl-L-Ala-gamma-D-Glu-L-Lys-D-Ala-D-Ala)](n)-di-trans,octa-cis-undecaprenyl diphosphate + beta-D-GlcNAc-(1-&gt;4)-Mur2Ac(oyl-L-Ala-gamma-D-Glu-L-Lys-D-Ala-D-Ala)-di-trans,octa-cis-undecaprenyl diphosphate = [GlcNAc-(1-&gt;4)-Mur2Ac(oyl-L-Ala-gamma-D-Glu-L-Lys-D-Ala-D-Ala)](n+1)-di-trans,octa-cis-undecaprenyl diphosphate + di-trans,octa-cis-undecaprenyl diphosphate + H(+)</text>
        <dbReference type="Rhea" id="RHEA:23708"/>
        <dbReference type="Rhea" id="RHEA-COMP:9602"/>
        <dbReference type="Rhea" id="RHEA-COMP:9603"/>
        <dbReference type="ChEBI" id="CHEBI:15378"/>
        <dbReference type="ChEBI" id="CHEBI:58405"/>
        <dbReference type="ChEBI" id="CHEBI:60033"/>
        <dbReference type="ChEBI" id="CHEBI:78435"/>
        <dbReference type="EC" id="2.4.99.28"/>
    </reaction>
</comment>
<evidence type="ECO:0000256" key="1">
    <source>
        <dbReference type="ARBA" id="ARBA00004141"/>
    </source>
</evidence>
<feature type="transmembrane region" description="Helical" evidence="6">
    <location>
        <begin position="92"/>
        <end position="110"/>
    </location>
</feature>
<feature type="transmembrane region" description="Helical" evidence="6">
    <location>
        <begin position="353"/>
        <end position="374"/>
    </location>
</feature>
<dbReference type="EMBL" id="BAABJY010000001">
    <property type="protein sequence ID" value="GAA4854991.1"/>
    <property type="molecule type" value="Genomic_DNA"/>
</dbReference>
<reference evidence="8" key="1">
    <citation type="journal article" date="2019" name="Int. J. Syst. Evol. Microbiol.">
        <title>The Global Catalogue of Microorganisms (GCM) 10K type strain sequencing project: providing services to taxonomists for standard genome sequencing and annotation.</title>
        <authorList>
            <consortium name="The Broad Institute Genomics Platform"/>
            <consortium name="The Broad Institute Genome Sequencing Center for Infectious Disease"/>
            <person name="Wu L."/>
            <person name="Ma J."/>
        </authorList>
    </citation>
    <scope>NUCLEOTIDE SEQUENCE [LARGE SCALE GENOMIC DNA]</scope>
    <source>
        <strain evidence="8">JCM 18392</strain>
    </source>
</reference>
<keyword evidence="2 6" id="KW-0812">Transmembrane</keyword>
<keyword evidence="6" id="KW-1003">Cell membrane</keyword>
<feature type="transmembrane region" description="Helical" evidence="6">
    <location>
        <begin position="152"/>
        <end position="169"/>
    </location>
</feature>
<name>A0ABP9DQ98_9GAMM</name>
<evidence type="ECO:0000256" key="6">
    <source>
        <dbReference type="HAMAP-Rule" id="MF_02079"/>
    </source>
</evidence>
<dbReference type="EC" id="2.4.99.28" evidence="6"/>
<evidence type="ECO:0000256" key="3">
    <source>
        <dbReference type="ARBA" id="ARBA00022960"/>
    </source>
</evidence>
<evidence type="ECO:0000313" key="7">
    <source>
        <dbReference type="EMBL" id="GAA4854991.1"/>
    </source>
</evidence>
<evidence type="ECO:0000313" key="8">
    <source>
        <dbReference type="Proteomes" id="UP001501323"/>
    </source>
</evidence>
<comment type="caution">
    <text evidence="7">The sequence shown here is derived from an EMBL/GenBank/DDBJ whole genome shotgun (WGS) entry which is preliminary data.</text>
</comment>
<comment type="similarity">
    <text evidence="6">Belongs to the SEDS family. MrdB/RodA subfamily.</text>
</comment>
<evidence type="ECO:0000256" key="5">
    <source>
        <dbReference type="ARBA" id="ARBA00023136"/>
    </source>
</evidence>
<dbReference type="InterPro" id="IPR011923">
    <property type="entry name" value="RodA/MrdB"/>
</dbReference>